<protein>
    <submittedName>
        <fullName evidence="1">Uncharacterized protein</fullName>
    </submittedName>
</protein>
<reference evidence="1 2" key="1">
    <citation type="submission" date="2014-03" db="EMBL/GenBank/DDBJ databases">
        <title>Draft genome of the hookworm Oesophagostomum dentatum.</title>
        <authorList>
            <person name="Mitreva M."/>
        </authorList>
    </citation>
    <scope>NUCLEOTIDE SEQUENCE [LARGE SCALE GENOMIC DNA]</scope>
    <source>
        <strain evidence="1 2">OD-Hann</strain>
    </source>
</reference>
<sequence length="79" mass="9498">MPPKKEEEPAMLCLYFNSSLGHYARKKAEYSRGTLHSRRHDSYLRKMSQRELQKWFFYSTKSHFGCLKGKRNTADRDEH</sequence>
<name>A0A0B1RP73_OESDE</name>
<gene>
    <name evidence="1" type="ORF">OESDEN_25536</name>
</gene>
<evidence type="ECO:0000313" key="2">
    <source>
        <dbReference type="Proteomes" id="UP000053660"/>
    </source>
</evidence>
<organism evidence="1 2">
    <name type="scientific">Oesophagostomum dentatum</name>
    <name type="common">Nodular worm</name>
    <dbReference type="NCBI Taxonomy" id="61180"/>
    <lineage>
        <taxon>Eukaryota</taxon>
        <taxon>Metazoa</taxon>
        <taxon>Ecdysozoa</taxon>
        <taxon>Nematoda</taxon>
        <taxon>Chromadorea</taxon>
        <taxon>Rhabditida</taxon>
        <taxon>Rhabditina</taxon>
        <taxon>Rhabditomorpha</taxon>
        <taxon>Strongyloidea</taxon>
        <taxon>Strongylidae</taxon>
        <taxon>Oesophagostomum</taxon>
    </lineage>
</organism>
<evidence type="ECO:0000313" key="1">
    <source>
        <dbReference type="EMBL" id="KHJ74848.1"/>
    </source>
</evidence>
<dbReference type="EMBL" id="KN613326">
    <property type="protein sequence ID" value="KHJ74848.1"/>
    <property type="molecule type" value="Genomic_DNA"/>
</dbReference>
<proteinExistence type="predicted"/>
<accession>A0A0B1RP73</accession>
<keyword evidence="2" id="KW-1185">Reference proteome</keyword>
<dbReference type="Proteomes" id="UP000053660">
    <property type="component" value="Unassembled WGS sequence"/>
</dbReference>
<dbReference type="AlphaFoldDB" id="A0A0B1RP73"/>